<reference evidence="2 3" key="1">
    <citation type="submission" date="2020-01" db="EMBL/GenBank/DDBJ databases">
        <title>Genome sequence of Arachis hypogaea, cultivar Shitouqi.</title>
        <authorList>
            <person name="Zhuang W."/>
            <person name="Chen H."/>
            <person name="Varshney R."/>
            <person name="Wang D."/>
            <person name="Ming R."/>
        </authorList>
    </citation>
    <scope>NUCLEOTIDE SEQUENCE [LARGE SCALE GENOMIC DNA]</scope>
    <source>
        <tissue evidence="2">Young leaf</tissue>
    </source>
</reference>
<evidence type="ECO:0000256" key="1">
    <source>
        <dbReference type="SAM" id="MobiDB-lite"/>
    </source>
</evidence>
<dbReference type="Proteomes" id="UP000464620">
    <property type="component" value="Chromosome B09"/>
</dbReference>
<organism evidence="2 3">
    <name type="scientific">Arachis hypogaea</name>
    <name type="common">Peanut</name>
    <dbReference type="NCBI Taxonomy" id="3818"/>
    <lineage>
        <taxon>Eukaryota</taxon>
        <taxon>Viridiplantae</taxon>
        <taxon>Streptophyta</taxon>
        <taxon>Embryophyta</taxon>
        <taxon>Tracheophyta</taxon>
        <taxon>Spermatophyta</taxon>
        <taxon>Magnoliopsida</taxon>
        <taxon>eudicotyledons</taxon>
        <taxon>Gunneridae</taxon>
        <taxon>Pentapetalae</taxon>
        <taxon>rosids</taxon>
        <taxon>fabids</taxon>
        <taxon>Fabales</taxon>
        <taxon>Fabaceae</taxon>
        <taxon>Papilionoideae</taxon>
        <taxon>50 kb inversion clade</taxon>
        <taxon>dalbergioids sensu lato</taxon>
        <taxon>Dalbergieae</taxon>
        <taxon>Pterocarpus clade</taxon>
        <taxon>Arachis</taxon>
    </lineage>
</organism>
<dbReference type="EMBL" id="CP031001">
    <property type="protein sequence ID" value="QHN76997.1"/>
    <property type="molecule type" value="Genomic_DNA"/>
</dbReference>
<dbReference type="AlphaFoldDB" id="A0A6B9V6W1"/>
<evidence type="ECO:0000313" key="2">
    <source>
        <dbReference type="EMBL" id="QHN76997.1"/>
    </source>
</evidence>
<sequence>MEEEMLRAEAEAKGLSERGEQRRVVDLPERIEHGTTVEQSKGFRTRSRAHVSERREQKNTTEHSRTRRELEQ</sequence>
<feature type="compositionally biased region" description="Basic and acidic residues" evidence="1">
    <location>
        <begin position="1"/>
        <end position="35"/>
    </location>
</feature>
<accession>A0A6B9V6W1</accession>
<name>A0A6B9V6W1_ARAHY</name>
<protein>
    <submittedName>
        <fullName evidence="2">Uncharacterized protein</fullName>
    </submittedName>
</protein>
<proteinExistence type="predicted"/>
<evidence type="ECO:0000313" key="3">
    <source>
        <dbReference type="Proteomes" id="UP000464620"/>
    </source>
</evidence>
<gene>
    <name evidence="2" type="ORF">DS421_19g648820</name>
</gene>
<feature type="region of interest" description="Disordered" evidence="1">
    <location>
        <begin position="1"/>
        <end position="72"/>
    </location>
</feature>
<feature type="compositionally biased region" description="Basic and acidic residues" evidence="1">
    <location>
        <begin position="50"/>
        <end position="72"/>
    </location>
</feature>